<name>A0A919JLC3_9ACTN</name>
<dbReference type="EMBL" id="BOMQ01000077">
    <property type="protein sequence ID" value="GIE52933.1"/>
    <property type="molecule type" value="Genomic_DNA"/>
</dbReference>
<evidence type="ECO:0000256" key="9">
    <source>
        <dbReference type="ARBA" id="ARBA00024069"/>
    </source>
</evidence>
<feature type="region of interest" description="Disordered" evidence="11">
    <location>
        <begin position="101"/>
        <end position="180"/>
    </location>
</feature>
<keyword evidence="7" id="KW-0594">Phospholipid biosynthesis</keyword>
<evidence type="ECO:0000256" key="8">
    <source>
        <dbReference type="ARBA" id="ARBA00023264"/>
    </source>
</evidence>
<keyword evidence="5" id="KW-0808">Transferase</keyword>
<keyword evidence="3" id="KW-0963">Cytoplasm</keyword>
<dbReference type="SUPFAM" id="SSF53659">
    <property type="entry name" value="Isocitrate/Isopropylmalate dehydrogenase-like"/>
    <property type="match status" value="1"/>
</dbReference>
<organism evidence="12 13">
    <name type="scientific">Actinoplanes nipponensis</name>
    <dbReference type="NCBI Taxonomy" id="135950"/>
    <lineage>
        <taxon>Bacteria</taxon>
        <taxon>Bacillati</taxon>
        <taxon>Actinomycetota</taxon>
        <taxon>Actinomycetes</taxon>
        <taxon>Micromonosporales</taxon>
        <taxon>Micromonosporaceae</taxon>
        <taxon>Actinoplanes</taxon>
    </lineage>
</organism>
<dbReference type="Gene3D" id="3.40.718.10">
    <property type="entry name" value="Isopropylmalate Dehydrogenase"/>
    <property type="match status" value="2"/>
</dbReference>
<keyword evidence="4" id="KW-0444">Lipid biosynthesis</keyword>
<gene>
    <name evidence="12" type="ORF">Ani05nite_64670</name>
</gene>
<evidence type="ECO:0000256" key="3">
    <source>
        <dbReference type="ARBA" id="ARBA00022490"/>
    </source>
</evidence>
<evidence type="ECO:0000256" key="6">
    <source>
        <dbReference type="ARBA" id="ARBA00023098"/>
    </source>
</evidence>
<evidence type="ECO:0000256" key="1">
    <source>
        <dbReference type="ARBA" id="ARBA00001232"/>
    </source>
</evidence>
<evidence type="ECO:0000256" key="4">
    <source>
        <dbReference type="ARBA" id="ARBA00022516"/>
    </source>
</evidence>
<comment type="subunit">
    <text evidence="10">Homodimer. Probably interacts with PlsY.</text>
</comment>
<dbReference type="InterPro" id="IPR012281">
    <property type="entry name" value="Phospholipid_synth_PlsX-like"/>
</dbReference>
<comment type="subcellular location">
    <subcellularLocation>
        <location evidence="2">Cytoplasm</location>
    </subcellularLocation>
</comment>
<dbReference type="Proteomes" id="UP000647172">
    <property type="component" value="Unassembled WGS sequence"/>
</dbReference>
<dbReference type="AlphaFoldDB" id="A0A919JLC3"/>
<comment type="caution">
    <text evidence="12">The sequence shown here is derived from an EMBL/GenBank/DDBJ whole genome shotgun (WGS) entry which is preliminary data.</text>
</comment>
<dbReference type="PANTHER" id="PTHR30100">
    <property type="entry name" value="FATTY ACID/PHOSPHOLIPID SYNTHESIS PROTEIN PLSX"/>
    <property type="match status" value="1"/>
</dbReference>
<reference evidence="12" key="1">
    <citation type="submission" date="2021-01" db="EMBL/GenBank/DDBJ databases">
        <title>Whole genome shotgun sequence of Actinoplanes nipponensis NBRC 14063.</title>
        <authorList>
            <person name="Komaki H."/>
            <person name="Tamura T."/>
        </authorList>
    </citation>
    <scope>NUCLEOTIDE SEQUENCE</scope>
    <source>
        <strain evidence="12">NBRC 14063</strain>
    </source>
</reference>
<keyword evidence="13" id="KW-1185">Reference proteome</keyword>
<evidence type="ECO:0000313" key="12">
    <source>
        <dbReference type="EMBL" id="GIE52933.1"/>
    </source>
</evidence>
<feature type="region of interest" description="Disordered" evidence="11">
    <location>
        <begin position="1"/>
        <end position="37"/>
    </location>
</feature>
<dbReference type="InterPro" id="IPR003664">
    <property type="entry name" value="FA_synthesis"/>
</dbReference>
<evidence type="ECO:0000256" key="10">
    <source>
        <dbReference type="ARBA" id="ARBA00046608"/>
    </source>
</evidence>
<proteinExistence type="predicted"/>
<dbReference type="GO" id="GO:0005737">
    <property type="term" value="C:cytoplasm"/>
    <property type="evidence" value="ECO:0007669"/>
    <property type="project" value="UniProtKB-SubCell"/>
</dbReference>
<evidence type="ECO:0000313" key="13">
    <source>
        <dbReference type="Proteomes" id="UP000647172"/>
    </source>
</evidence>
<comment type="catalytic activity">
    <reaction evidence="1">
        <text>a fatty acyl-[ACP] + phosphate = an acyl phosphate + holo-[ACP]</text>
        <dbReference type="Rhea" id="RHEA:42292"/>
        <dbReference type="Rhea" id="RHEA-COMP:9685"/>
        <dbReference type="Rhea" id="RHEA-COMP:14125"/>
        <dbReference type="ChEBI" id="CHEBI:43474"/>
        <dbReference type="ChEBI" id="CHEBI:59918"/>
        <dbReference type="ChEBI" id="CHEBI:64479"/>
        <dbReference type="ChEBI" id="CHEBI:138651"/>
        <dbReference type="EC" id="2.3.1.274"/>
    </reaction>
</comment>
<feature type="compositionally biased region" description="Basic and acidic residues" evidence="11">
    <location>
        <begin position="128"/>
        <end position="165"/>
    </location>
</feature>
<keyword evidence="6" id="KW-0443">Lipid metabolism</keyword>
<dbReference type="EC" id="2.3.1.274" evidence="9"/>
<accession>A0A919JLC3</accession>
<evidence type="ECO:0000256" key="2">
    <source>
        <dbReference type="ARBA" id="ARBA00004496"/>
    </source>
</evidence>
<dbReference type="GO" id="GO:0008654">
    <property type="term" value="P:phospholipid biosynthetic process"/>
    <property type="evidence" value="ECO:0007669"/>
    <property type="project" value="UniProtKB-KW"/>
</dbReference>
<dbReference type="GO" id="GO:0043811">
    <property type="term" value="F:phosphate:acyl-[acyl carrier protein] acyltransferase activity"/>
    <property type="evidence" value="ECO:0007669"/>
    <property type="project" value="UniProtKB-EC"/>
</dbReference>
<dbReference type="GO" id="GO:0006633">
    <property type="term" value="P:fatty acid biosynthetic process"/>
    <property type="evidence" value="ECO:0007669"/>
    <property type="project" value="InterPro"/>
</dbReference>
<evidence type="ECO:0000256" key="11">
    <source>
        <dbReference type="SAM" id="MobiDB-lite"/>
    </source>
</evidence>
<dbReference type="PANTHER" id="PTHR30100:SF1">
    <property type="entry name" value="PHOSPHATE ACYLTRANSFERASE"/>
    <property type="match status" value="1"/>
</dbReference>
<protein>
    <recommendedName>
        <fullName evidence="9">phosphate acyltransferase</fullName>
        <ecNumber evidence="9">2.3.1.274</ecNumber>
    </recommendedName>
</protein>
<dbReference type="Pfam" id="PF02504">
    <property type="entry name" value="FA_synthesis"/>
    <property type="match status" value="2"/>
</dbReference>
<sequence>MTRPITGRVAPERRRTSGARASEQSGRVTSAGAGPEPGIARIAVDLLGGDHAPAVVVDGALRACQADPALQLLLVGPPEAADALLRALDPAEHHRVSTIAAPAGPAEPDPAAPNRGNDHPAGPSNRADSARRDNRADSAGRDDRGGGGDRADRAVGHTLRPDRAVSRAARPGQELSRVESGVRTAVLAVAQGFADAVVSAGNTGATVTSAALGLGRWPGVRRPALAAVLPTVAGRLVLLDVGSSVDPDEQTLAVHARLGAAYAAVVHGLAAPRVGLLTIGTERGKGDRLRRAVPGMLAALDLPAGGRYCGLVEGSDVVTGAAADVVVTDGFTGNVLLKGLETAYALIRPPGRDVPPRAAILLGVGGTVVVCHGAATGEDIAAGIGLAAGLHRRAAVPVIADLIQFPVGHPGPAAHEDPRGGS</sequence>
<evidence type="ECO:0000256" key="5">
    <source>
        <dbReference type="ARBA" id="ARBA00022679"/>
    </source>
</evidence>
<keyword evidence="8" id="KW-1208">Phospholipid metabolism</keyword>
<evidence type="ECO:0000256" key="7">
    <source>
        <dbReference type="ARBA" id="ARBA00023209"/>
    </source>
</evidence>